<dbReference type="InterPro" id="IPR028973">
    <property type="entry name" value="PhnB-like"/>
</dbReference>
<dbReference type="InterPro" id="IPR009725">
    <property type="entry name" value="3_dmu_93_MTrfase"/>
</dbReference>
<reference evidence="2 3" key="1">
    <citation type="submission" date="2019-08" db="EMBL/GenBank/DDBJ databases">
        <title>Archangium and Cystobacter genomes.</title>
        <authorList>
            <person name="Chen I.-C.K."/>
            <person name="Wielgoss S."/>
        </authorList>
    </citation>
    <scope>NUCLEOTIDE SEQUENCE [LARGE SCALE GENOMIC DNA]</scope>
    <source>
        <strain evidence="2 3">Cbm 6</strain>
    </source>
</reference>
<dbReference type="SUPFAM" id="SSF54593">
    <property type="entry name" value="Glyoxalase/Bleomycin resistance protein/Dihydroxybiphenyl dioxygenase"/>
    <property type="match status" value="1"/>
</dbReference>
<dbReference type="EMBL" id="CP043494">
    <property type="protein sequence ID" value="WNG43281.1"/>
    <property type="molecule type" value="Genomic_DNA"/>
</dbReference>
<dbReference type="Gene3D" id="3.10.180.10">
    <property type="entry name" value="2,3-Dihydroxybiphenyl 1,2-Dioxygenase, domain 1"/>
    <property type="match status" value="1"/>
</dbReference>
<dbReference type="PANTHER" id="PTHR33990">
    <property type="entry name" value="PROTEIN YJDN-RELATED"/>
    <property type="match status" value="1"/>
</dbReference>
<dbReference type="PIRSF" id="PIRSF021700">
    <property type="entry name" value="3_dmu_93_MTrfase"/>
    <property type="match status" value="1"/>
</dbReference>
<gene>
    <name evidence="2" type="ORF">F0U60_03615</name>
</gene>
<accession>A0ABY9WQM4</accession>
<evidence type="ECO:0000313" key="2">
    <source>
        <dbReference type="EMBL" id="WNG43281.1"/>
    </source>
</evidence>
<evidence type="ECO:0000259" key="1">
    <source>
        <dbReference type="Pfam" id="PF06983"/>
    </source>
</evidence>
<dbReference type="InterPro" id="IPR029068">
    <property type="entry name" value="Glyas_Bleomycin-R_OHBP_Dase"/>
</dbReference>
<dbReference type="Proteomes" id="UP001611383">
    <property type="component" value="Chromosome"/>
</dbReference>
<name>A0ABY9WQM4_9BACT</name>
<dbReference type="PANTHER" id="PTHR33990:SF2">
    <property type="entry name" value="PHNB-LIKE DOMAIN-CONTAINING PROTEIN"/>
    <property type="match status" value="1"/>
</dbReference>
<feature type="domain" description="PhnB-like" evidence="1">
    <location>
        <begin position="7"/>
        <end position="122"/>
    </location>
</feature>
<dbReference type="CDD" id="cd06588">
    <property type="entry name" value="PhnB_like"/>
    <property type="match status" value="1"/>
</dbReference>
<protein>
    <submittedName>
        <fullName evidence="2">VOC family protein</fullName>
    </submittedName>
</protein>
<sequence length="163" mass="18438">MTMASPQKITPFLWFNQEAEEAANFYVSLFEDSKILSVVRHGDAGPGPKGSVMVVEFQLAGQRFQALNGGPTFKFTEAISLLVNCDSQEEIDTLWSKLTANGGQEVECGWLKDRFGLSWQIVPSRFFQMMQDKDPKRSQRVMQAMLTMKKFNIARLEEAYAQA</sequence>
<evidence type="ECO:0000313" key="3">
    <source>
        <dbReference type="Proteomes" id="UP001611383"/>
    </source>
</evidence>
<keyword evidence="3" id="KW-1185">Reference proteome</keyword>
<proteinExistence type="predicted"/>
<dbReference type="Pfam" id="PF06983">
    <property type="entry name" value="3-dmu-9_3-mt"/>
    <property type="match status" value="1"/>
</dbReference>
<organism evidence="2 3">
    <name type="scientific">Archangium minus</name>
    <dbReference type="NCBI Taxonomy" id="83450"/>
    <lineage>
        <taxon>Bacteria</taxon>
        <taxon>Pseudomonadati</taxon>
        <taxon>Myxococcota</taxon>
        <taxon>Myxococcia</taxon>
        <taxon>Myxococcales</taxon>
        <taxon>Cystobacterineae</taxon>
        <taxon>Archangiaceae</taxon>
        <taxon>Archangium</taxon>
    </lineage>
</organism>